<keyword evidence="1" id="KW-0732">Signal</keyword>
<evidence type="ECO:0000313" key="2">
    <source>
        <dbReference type="EMBL" id="JAB75152.1"/>
    </source>
</evidence>
<feature type="chain" id="PRO_5004738016" evidence="1">
    <location>
        <begin position="27"/>
        <end position="124"/>
    </location>
</feature>
<evidence type="ECO:0000256" key="1">
    <source>
        <dbReference type="SAM" id="SignalP"/>
    </source>
</evidence>
<reference evidence="2" key="1">
    <citation type="journal article" date="2015" name="Sci. Rep.">
        <title>Tissue- and time-dependent transcription in Ixodes ricinus salivary glands and midguts when blood feeding on the vertebrate host.</title>
        <authorList>
            <person name="Kotsyfakis M."/>
            <person name="Schwarz A."/>
            <person name="Erhart J."/>
            <person name="Ribeiro J.M."/>
        </authorList>
    </citation>
    <scope>NUCLEOTIDE SEQUENCE</scope>
    <source>
        <tissue evidence="2">Salivary gland and midgut</tissue>
    </source>
</reference>
<sequence>IYCNRSNMLHVLFAVVLLLPAIQVEGERYRRDAHGASCLRTLFGAADMWCRFSGYNGLQRPDFSGCKVACKGSTEKLPLPVTVCSGDSPPCKKGNEDGVYKWKEDLEKRKADLLKAWCYCPKCY</sequence>
<dbReference type="AlphaFoldDB" id="V5HIQ5"/>
<feature type="non-terminal residue" evidence="2">
    <location>
        <position position="1"/>
    </location>
</feature>
<protein>
    <submittedName>
        <fullName evidence="2">Putative secreted protein</fullName>
    </submittedName>
</protein>
<proteinExistence type="evidence at transcript level"/>
<accession>V5HIQ5</accession>
<name>V5HIQ5_IXORI</name>
<feature type="signal peptide" evidence="1">
    <location>
        <begin position="1"/>
        <end position="26"/>
    </location>
</feature>
<dbReference type="EMBL" id="GANP01009316">
    <property type="protein sequence ID" value="JAB75152.1"/>
    <property type="molecule type" value="mRNA"/>
</dbReference>
<organism evidence="2">
    <name type="scientific">Ixodes ricinus</name>
    <name type="common">Common tick</name>
    <name type="synonym">Acarus ricinus</name>
    <dbReference type="NCBI Taxonomy" id="34613"/>
    <lineage>
        <taxon>Eukaryota</taxon>
        <taxon>Metazoa</taxon>
        <taxon>Ecdysozoa</taxon>
        <taxon>Arthropoda</taxon>
        <taxon>Chelicerata</taxon>
        <taxon>Arachnida</taxon>
        <taxon>Acari</taxon>
        <taxon>Parasitiformes</taxon>
        <taxon>Ixodida</taxon>
        <taxon>Ixodoidea</taxon>
        <taxon>Ixodidae</taxon>
        <taxon>Ixodinae</taxon>
        <taxon>Ixodes</taxon>
    </lineage>
</organism>